<dbReference type="Gene3D" id="3.30.2010.10">
    <property type="entry name" value="Metalloproteases ('zincins'), catalytic domain"/>
    <property type="match status" value="1"/>
</dbReference>
<evidence type="ECO:0000259" key="8">
    <source>
        <dbReference type="Pfam" id="PF01435"/>
    </source>
</evidence>
<dbReference type="PANTHER" id="PTHR34978">
    <property type="entry name" value="POSSIBLE SENSOR-TRANSDUCER PROTEIN BLAR"/>
    <property type="match status" value="1"/>
</dbReference>
<evidence type="ECO:0000256" key="5">
    <source>
        <dbReference type="ARBA" id="ARBA00023049"/>
    </source>
</evidence>
<evidence type="ECO:0000256" key="4">
    <source>
        <dbReference type="ARBA" id="ARBA00022833"/>
    </source>
</evidence>
<dbReference type="InterPro" id="IPR001915">
    <property type="entry name" value="Peptidase_M48"/>
</dbReference>
<proteinExistence type="inferred from homology"/>
<dbReference type="EMBL" id="CP092365">
    <property type="protein sequence ID" value="ULN52183.1"/>
    <property type="molecule type" value="Genomic_DNA"/>
</dbReference>
<dbReference type="Proteomes" id="UP001055200">
    <property type="component" value="Chromosome"/>
</dbReference>
<evidence type="ECO:0000256" key="6">
    <source>
        <dbReference type="RuleBase" id="RU003983"/>
    </source>
</evidence>
<evidence type="ECO:0000256" key="3">
    <source>
        <dbReference type="ARBA" id="ARBA00022801"/>
    </source>
</evidence>
<gene>
    <name evidence="9" type="ORF">MIU77_15190</name>
</gene>
<organism evidence="9 10">
    <name type="scientific">Mycolicibacillus parakoreensis</name>
    <dbReference type="NCBI Taxonomy" id="1069221"/>
    <lineage>
        <taxon>Bacteria</taxon>
        <taxon>Bacillati</taxon>
        <taxon>Actinomycetota</taxon>
        <taxon>Actinomycetes</taxon>
        <taxon>Mycobacteriales</taxon>
        <taxon>Mycobacteriaceae</taxon>
        <taxon>Mycolicibacillus</taxon>
    </lineage>
</organism>
<name>A0ABY3TZY7_9MYCO</name>
<reference evidence="9" key="1">
    <citation type="submission" date="2022-08" db="EMBL/GenBank/DDBJ databases">
        <title>Complete genome sequence of 14 non-tuberculosis mycobacteria type-strains.</title>
        <authorList>
            <person name="Igarashi Y."/>
            <person name="Osugi A."/>
            <person name="Mitarai S."/>
        </authorList>
    </citation>
    <scope>NUCLEOTIDE SEQUENCE</scope>
    <source>
        <strain evidence="9">DSM 45575</strain>
    </source>
</reference>
<keyword evidence="2" id="KW-0479">Metal-binding</keyword>
<keyword evidence="5 6" id="KW-0482">Metalloprotease</keyword>
<evidence type="ECO:0000313" key="10">
    <source>
        <dbReference type="Proteomes" id="UP001055200"/>
    </source>
</evidence>
<protein>
    <submittedName>
        <fullName evidence="9">M56 family metallopeptidase</fullName>
    </submittedName>
</protein>
<keyword evidence="4 6" id="KW-0862">Zinc</keyword>
<dbReference type="RefSeq" id="WP_240170457.1">
    <property type="nucleotide sequence ID" value="NZ_CP092365.1"/>
</dbReference>
<feature type="transmembrane region" description="Helical" evidence="7">
    <location>
        <begin position="34"/>
        <end position="58"/>
    </location>
</feature>
<keyword evidence="7" id="KW-0812">Transmembrane</keyword>
<sequence length="310" mass="31806">MNAVTVLLGYAIVLSWLAPQLLSGRLTAGVAPRLTVAGWLTCVATAVLAWVSALTILVVAAAHSIITHTALTFCVETLGIAGAMRLSAEVATVLVAALLVACGAVAVGTGRRVLAGLLAVRRHNRAHAEAVRIVGRSAGPDGVVLIADERPTAYCVAARGRDTIVVTTSALGLLDTGELAAVIAHERAHLRGRHHHIVAVLTALAAALPRLPLLREAERTVPGLLEMCADDAAVRRHGPAALVASLVTLAGHRPLPVTALAAAGTAVTARVQRLLQPTAQSRCNPRAVSLTLACGATLAAPLLAFTLCTL</sequence>
<accession>A0ABY3TZY7</accession>
<keyword evidence="7" id="KW-1133">Transmembrane helix</keyword>
<dbReference type="PANTHER" id="PTHR34978:SF3">
    <property type="entry name" value="SLR0241 PROTEIN"/>
    <property type="match status" value="1"/>
</dbReference>
<evidence type="ECO:0000256" key="2">
    <source>
        <dbReference type="ARBA" id="ARBA00022723"/>
    </source>
</evidence>
<keyword evidence="7" id="KW-0472">Membrane</keyword>
<feature type="domain" description="Peptidase M48" evidence="8">
    <location>
        <begin position="132"/>
        <end position="201"/>
    </location>
</feature>
<evidence type="ECO:0000256" key="1">
    <source>
        <dbReference type="ARBA" id="ARBA00022670"/>
    </source>
</evidence>
<comment type="cofactor">
    <cofactor evidence="6">
        <name>Zn(2+)</name>
        <dbReference type="ChEBI" id="CHEBI:29105"/>
    </cofactor>
    <text evidence="6">Binds 1 zinc ion per subunit.</text>
</comment>
<evidence type="ECO:0000256" key="7">
    <source>
        <dbReference type="SAM" id="Phobius"/>
    </source>
</evidence>
<keyword evidence="1 6" id="KW-0645">Protease</keyword>
<dbReference type="CDD" id="cd07326">
    <property type="entry name" value="M56_BlaR1_MecR1_like"/>
    <property type="match status" value="1"/>
</dbReference>
<dbReference type="Pfam" id="PF01435">
    <property type="entry name" value="Peptidase_M48"/>
    <property type="match status" value="1"/>
</dbReference>
<evidence type="ECO:0000313" key="9">
    <source>
        <dbReference type="EMBL" id="ULN52183.1"/>
    </source>
</evidence>
<keyword evidence="10" id="KW-1185">Reference proteome</keyword>
<feature type="transmembrane region" description="Helical" evidence="7">
    <location>
        <begin position="90"/>
        <end position="114"/>
    </location>
</feature>
<keyword evidence="3 6" id="KW-0378">Hydrolase</keyword>
<dbReference type="InterPro" id="IPR052173">
    <property type="entry name" value="Beta-lactam_resp_regulator"/>
</dbReference>
<comment type="similarity">
    <text evidence="6">Belongs to the peptidase M48 family.</text>
</comment>